<evidence type="ECO:0000313" key="1">
    <source>
        <dbReference type="EMBL" id="EGG14397.1"/>
    </source>
</evidence>
<evidence type="ECO:0000313" key="2">
    <source>
        <dbReference type="Proteomes" id="UP000007797"/>
    </source>
</evidence>
<name>F4QCB6_CACFS</name>
<gene>
    <name evidence="1" type="ORF">DFA_12169</name>
</gene>
<dbReference type="Proteomes" id="UP000007797">
    <property type="component" value="Unassembled WGS sequence"/>
</dbReference>
<sequence>MTVPYNALYTIIGIKGSSPGSAMEMDSEIKSKLVMGSFFRALSDYLTNNFNGRFNIWKN</sequence>
<protein>
    <submittedName>
        <fullName evidence="1">Uncharacterized protein</fullName>
    </submittedName>
</protein>
<dbReference type="EMBL" id="GL883029">
    <property type="protein sequence ID" value="EGG14397.1"/>
    <property type="molecule type" value="Genomic_DNA"/>
</dbReference>
<dbReference type="KEGG" id="dfa:DFA_12169"/>
<dbReference type="AlphaFoldDB" id="F4QCB6"/>
<accession>F4QCB6</accession>
<proteinExistence type="predicted"/>
<organism evidence="1 2">
    <name type="scientific">Cavenderia fasciculata</name>
    <name type="common">Slime mold</name>
    <name type="synonym">Dictyostelium fasciculatum</name>
    <dbReference type="NCBI Taxonomy" id="261658"/>
    <lineage>
        <taxon>Eukaryota</taxon>
        <taxon>Amoebozoa</taxon>
        <taxon>Evosea</taxon>
        <taxon>Eumycetozoa</taxon>
        <taxon>Dictyostelia</taxon>
        <taxon>Acytosteliales</taxon>
        <taxon>Cavenderiaceae</taxon>
        <taxon>Cavenderia</taxon>
    </lineage>
</organism>
<dbReference type="RefSeq" id="XP_004353806.1">
    <property type="nucleotide sequence ID" value="XM_004353754.1"/>
</dbReference>
<dbReference type="GeneID" id="14865435"/>
<reference evidence="2" key="1">
    <citation type="journal article" date="2011" name="Genome Res.">
        <title>Phylogeny-wide analysis of social amoeba genomes highlights ancient origins for complex intercellular communication.</title>
        <authorList>
            <person name="Heidel A.J."/>
            <person name="Lawal H.M."/>
            <person name="Felder M."/>
            <person name="Schilde C."/>
            <person name="Helps N.R."/>
            <person name="Tunggal B."/>
            <person name="Rivero F."/>
            <person name="John U."/>
            <person name="Schleicher M."/>
            <person name="Eichinger L."/>
            <person name="Platzer M."/>
            <person name="Noegel A.A."/>
            <person name="Schaap P."/>
            <person name="Gloeckner G."/>
        </authorList>
    </citation>
    <scope>NUCLEOTIDE SEQUENCE [LARGE SCALE GENOMIC DNA]</scope>
    <source>
        <strain evidence="2">SH3</strain>
    </source>
</reference>
<keyword evidence="2" id="KW-1185">Reference proteome</keyword>